<evidence type="ECO:0000313" key="3">
    <source>
        <dbReference type="Proteomes" id="UP000242814"/>
    </source>
</evidence>
<gene>
    <name evidence="2" type="ORF">ACO22_07382</name>
</gene>
<evidence type="ECO:0000313" key="2">
    <source>
        <dbReference type="EMBL" id="ODH13317.1"/>
    </source>
</evidence>
<protein>
    <submittedName>
        <fullName evidence="2">Uncharacterized protein</fullName>
    </submittedName>
</protein>
<dbReference type="Proteomes" id="UP000242814">
    <property type="component" value="Unassembled WGS sequence"/>
</dbReference>
<feature type="compositionally biased region" description="Polar residues" evidence="1">
    <location>
        <begin position="25"/>
        <end position="36"/>
    </location>
</feature>
<name>A0A1D2J585_PARBR</name>
<accession>A0A1D2J585</accession>
<feature type="region of interest" description="Disordered" evidence="1">
    <location>
        <begin position="17"/>
        <end position="36"/>
    </location>
</feature>
<dbReference type="EMBL" id="LZYO01000519">
    <property type="protein sequence ID" value="ODH13317.1"/>
    <property type="molecule type" value="Genomic_DNA"/>
</dbReference>
<reference evidence="2 3" key="1">
    <citation type="submission" date="2016-06" db="EMBL/GenBank/DDBJ databases">
        <authorList>
            <person name="Kjaerup R.B."/>
            <person name="Dalgaard T.S."/>
            <person name="Juul-Madsen H.R."/>
        </authorList>
    </citation>
    <scope>NUCLEOTIDE SEQUENCE [LARGE SCALE GENOMIC DNA]</scope>
    <source>
        <strain evidence="2 3">Pb300</strain>
    </source>
</reference>
<comment type="caution">
    <text evidence="2">The sequence shown here is derived from an EMBL/GenBank/DDBJ whole genome shotgun (WGS) entry which is preliminary data.</text>
</comment>
<sequence>MRLSPVPVIPNCRLQTPDVYPAQPGSPTSPSTINPHLAGSSSIPLLRVKLRHRGVSPALTLLHCATSAATCYLCCGDDKQSLRGPHLSYLQASPTQGSAQMRSFFPGEKRAPGMADQIGSQVSLEQGGNGRARFLQPA</sequence>
<dbReference type="VEuPathDB" id="FungiDB:PADG_00704"/>
<organism evidence="2 3">
    <name type="scientific">Paracoccidioides brasiliensis</name>
    <dbReference type="NCBI Taxonomy" id="121759"/>
    <lineage>
        <taxon>Eukaryota</taxon>
        <taxon>Fungi</taxon>
        <taxon>Dikarya</taxon>
        <taxon>Ascomycota</taxon>
        <taxon>Pezizomycotina</taxon>
        <taxon>Eurotiomycetes</taxon>
        <taxon>Eurotiomycetidae</taxon>
        <taxon>Onygenales</taxon>
        <taxon>Ajellomycetaceae</taxon>
        <taxon>Paracoccidioides</taxon>
    </lineage>
</organism>
<dbReference type="AlphaFoldDB" id="A0A1D2J585"/>
<proteinExistence type="predicted"/>
<evidence type="ECO:0000256" key="1">
    <source>
        <dbReference type="SAM" id="MobiDB-lite"/>
    </source>
</evidence>